<sequence length="284" mass="31354">MFQLQRSWTGSIIACLLGAALIASSFNLFLIPHQLLSGGISGVSMLVGYFTDWNISLLFLIFNAPLLIWGLLTLGRKFIILSVVSVVLTTWFMQLIPLMTVSKDLIISSVAGGVLVGLGTGISIRVGGSTGGFDIIASILTRKRDFSLGTSLFGLNGIVIVALGLFKNNWDLALYSMLSMFITGKVIDTIHIRHLKVTVFIITKKKDLLLKKMQKLKRGVTVIDTEGAYTKEPQHMLMTVTTRYELNELQNLVRQWDPQAFVNITETVGVMGLFRRSDRSEPGN</sequence>
<dbReference type="AlphaFoldDB" id="A0A081P6B9"/>
<comment type="caution">
    <text evidence="8">The sequence shown here is derived from an EMBL/GenBank/DDBJ whole genome shotgun (WGS) entry which is preliminary data.</text>
</comment>
<feature type="transmembrane region" description="Helical" evidence="6">
    <location>
        <begin position="53"/>
        <end position="72"/>
    </location>
</feature>
<evidence type="ECO:0000256" key="2">
    <source>
        <dbReference type="ARBA" id="ARBA00022475"/>
    </source>
</evidence>
<protein>
    <recommendedName>
        <fullName evidence="7">DUF2179 domain-containing protein</fullName>
    </recommendedName>
</protein>
<reference evidence="8 9" key="1">
    <citation type="submission" date="2014-06" db="EMBL/GenBank/DDBJ databases">
        <title>Draft genome sequence of Paenibacillus sp. MSt1.</title>
        <authorList>
            <person name="Aw Y.K."/>
            <person name="Ong K.S."/>
            <person name="Gan H.M."/>
            <person name="Lee S.M."/>
        </authorList>
    </citation>
    <scope>NUCLEOTIDE SEQUENCE [LARGE SCALE GENOMIC DNA]</scope>
    <source>
        <strain evidence="8 9">MSt1</strain>
    </source>
</reference>
<evidence type="ECO:0000256" key="3">
    <source>
        <dbReference type="ARBA" id="ARBA00022692"/>
    </source>
</evidence>
<evidence type="ECO:0000259" key="7">
    <source>
        <dbReference type="Pfam" id="PF10035"/>
    </source>
</evidence>
<evidence type="ECO:0000256" key="6">
    <source>
        <dbReference type="SAM" id="Phobius"/>
    </source>
</evidence>
<dbReference type="PANTHER" id="PTHR33545">
    <property type="entry name" value="UPF0750 MEMBRANE PROTEIN YITT-RELATED"/>
    <property type="match status" value="1"/>
</dbReference>
<dbReference type="Pfam" id="PF02588">
    <property type="entry name" value="YitT_membrane"/>
    <property type="match status" value="1"/>
</dbReference>
<dbReference type="Gene3D" id="3.30.70.120">
    <property type="match status" value="1"/>
</dbReference>
<dbReference type="GO" id="GO:0005886">
    <property type="term" value="C:plasma membrane"/>
    <property type="evidence" value="ECO:0007669"/>
    <property type="project" value="UniProtKB-SubCell"/>
</dbReference>
<dbReference type="RefSeq" id="WP_036680103.1">
    <property type="nucleotide sequence ID" value="NZ_JNVM01000007.1"/>
</dbReference>
<feature type="transmembrane region" description="Helical" evidence="6">
    <location>
        <begin position="105"/>
        <end position="126"/>
    </location>
</feature>
<organism evidence="8 9">
    <name type="scientific">Paenibacillus tyrfis</name>
    <dbReference type="NCBI Taxonomy" id="1501230"/>
    <lineage>
        <taxon>Bacteria</taxon>
        <taxon>Bacillati</taxon>
        <taxon>Bacillota</taxon>
        <taxon>Bacilli</taxon>
        <taxon>Bacillales</taxon>
        <taxon>Paenibacillaceae</taxon>
        <taxon>Paenibacillus</taxon>
    </lineage>
</organism>
<keyword evidence="4 6" id="KW-1133">Transmembrane helix</keyword>
<name>A0A081P6B9_9BACL</name>
<dbReference type="Proteomes" id="UP000028123">
    <property type="component" value="Unassembled WGS sequence"/>
</dbReference>
<gene>
    <name evidence="8" type="ORF">ET33_34825</name>
</gene>
<dbReference type="PANTHER" id="PTHR33545:SF5">
    <property type="entry name" value="UPF0750 MEMBRANE PROTEIN YITT"/>
    <property type="match status" value="1"/>
</dbReference>
<evidence type="ECO:0000256" key="5">
    <source>
        <dbReference type="ARBA" id="ARBA00023136"/>
    </source>
</evidence>
<dbReference type="InterPro" id="IPR003740">
    <property type="entry name" value="YitT"/>
</dbReference>
<evidence type="ECO:0000313" key="8">
    <source>
        <dbReference type="EMBL" id="KEQ26242.1"/>
    </source>
</evidence>
<keyword evidence="2" id="KW-1003">Cell membrane</keyword>
<dbReference type="InterPro" id="IPR051461">
    <property type="entry name" value="UPF0750_membrane"/>
</dbReference>
<dbReference type="eggNOG" id="COG1284">
    <property type="taxonomic scope" value="Bacteria"/>
</dbReference>
<dbReference type="OrthoDB" id="2417289at2"/>
<comment type="subcellular location">
    <subcellularLocation>
        <location evidence="1">Cell membrane</location>
        <topology evidence="1">Multi-pass membrane protein</topology>
    </subcellularLocation>
</comment>
<feature type="domain" description="DUF2179" evidence="7">
    <location>
        <begin position="218"/>
        <end position="272"/>
    </location>
</feature>
<keyword evidence="3 6" id="KW-0812">Transmembrane</keyword>
<dbReference type="PIRSF" id="PIRSF006483">
    <property type="entry name" value="Membrane_protein_YitT"/>
    <property type="match status" value="1"/>
</dbReference>
<dbReference type="InterPro" id="IPR019264">
    <property type="entry name" value="DUF2179"/>
</dbReference>
<dbReference type="EMBL" id="JNVM01000007">
    <property type="protein sequence ID" value="KEQ26242.1"/>
    <property type="molecule type" value="Genomic_DNA"/>
</dbReference>
<keyword evidence="5 6" id="KW-0472">Membrane</keyword>
<dbReference type="Pfam" id="PF10035">
    <property type="entry name" value="DUF2179"/>
    <property type="match status" value="1"/>
</dbReference>
<feature type="transmembrane region" description="Helical" evidence="6">
    <location>
        <begin position="79"/>
        <end position="99"/>
    </location>
</feature>
<evidence type="ECO:0000313" key="9">
    <source>
        <dbReference type="Proteomes" id="UP000028123"/>
    </source>
</evidence>
<dbReference type="InterPro" id="IPR015867">
    <property type="entry name" value="N-reg_PII/ATP_PRibTrfase_C"/>
</dbReference>
<feature type="transmembrane region" description="Helical" evidence="6">
    <location>
        <begin position="146"/>
        <end position="166"/>
    </location>
</feature>
<dbReference type="CDD" id="cd16380">
    <property type="entry name" value="YitT_C"/>
    <property type="match status" value="1"/>
</dbReference>
<proteinExistence type="predicted"/>
<keyword evidence="9" id="KW-1185">Reference proteome</keyword>
<evidence type="ECO:0000256" key="4">
    <source>
        <dbReference type="ARBA" id="ARBA00022989"/>
    </source>
</evidence>
<accession>A0A081P6B9</accession>
<evidence type="ECO:0000256" key="1">
    <source>
        <dbReference type="ARBA" id="ARBA00004651"/>
    </source>
</evidence>
<feature type="transmembrane region" description="Helical" evidence="6">
    <location>
        <begin position="12"/>
        <end position="33"/>
    </location>
</feature>